<reference evidence="2" key="1">
    <citation type="journal article" date="2015" name="Nat. Genet.">
        <title>The genome and transcriptome of the zoonotic hookworm Ancylostoma ceylanicum identify infection-specific gene families.</title>
        <authorList>
            <person name="Schwarz E.M."/>
            <person name="Hu Y."/>
            <person name="Antoshechkin I."/>
            <person name="Miller M.M."/>
            <person name="Sternberg P.W."/>
            <person name="Aroian R.V."/>
        </authorList>
    </citation>
    <scope>NUCLEOTIDE SEQUENCE</scope>
    <source>
        <strain evidence="2">HY135</strain>
    </source>
</reference>
<comment type="caution">
    <text evidence="1">The sequence shown here is derived from an EMBL/GenBank/DDBJ whole genome shotgun (WGS) entry which is preliminary data.</text>
</comment>
<gene>
    <name evidence="1" type="primary">Acey_s0003.g1586</name>
    <name evidence="1" type="ORF">Y032_0003g1586</name>
</gene>
<protein>
    <submittedName>
        <fullName evidence="1">Uncharacterized protein</fullName>
    </submittedName>
</protein>
<proteinExistence type="predicted"/>
<accession>A0A016VXY8</accession>
<evidence type="ECO:0000313" key="2">
    <source>
        <dbReference type="Proteomes" id="UP000024635"/>
    </source>
</evidence>
<evidence type="ECO:0000313" key="1">
    <source>
        <dbReference type="EMBL" id="EYC32454.1"/>
    </source>
</evidence>
<dbReference type="AlphaFoldDB" id="A0A016VXY8"/>
<name>A0A016VXY8_9BILA</name>
<dbReference type="EMBL" id="JARK01001339">
    <property type="protein sequence ID" value="EYC32454.1"/>
    <property type="molecule type" value="Genomic_DNA"/>
</dbReference>
<dbReference type="Proteomes" id="UP000024635">
    <property type="component" value="Unassembled WGS sequence"/>
</dbReference>
<sequence>MQVFGEWFYSAFQTLLLAGFRSRVLWKSVLFFSFYRYPRAFATLIDKNEFLTECLLKTLIFSILQHAKKKRQRKRATQEVLSEVGKYEKSTVLRKLEKMVLNECLNS</sequence>
<keyword evidence="2" id="KW-1185">Reference proteome</keyword>
<organism evidence="1 2">
    <name type="scientific">Ancylostoma ceylanicum</name>
    <dbReference type="NCBI Taxonomy" id="53326"/>
    <lineage>
        <taxon>Eukaryota</taxon>
        <taxon>Metazoa</taxon>
        <taxon>Ecdysozoa</taxon>
        <taxon>Nematoda</taxon>
        <taxon>Chromadorea</taxon>
        <taxon>Rhabditida</taxon>
        <taxon>Rhabditina</taxon>
        <taxon>Rhabditomorpha</taxon>
        <taxon>Strongyloidea</taxon>
        <taxon>Ancylostomatidae</taxon>
        <taxon>Ancylostomatinae</taxon>
        <taxon>Ancylostoma</taxon>
    </lineage>
</organism>